<dbReference type="SUPFAM" id="SSF52166">
    <property type="entry name" value="Ribosomal protein L4"/>
    <property type="match status" value="1"/>
</dbReference>
<gene>
    <name evidence="8" type="ORF">NP493_435g02057</name>
</gene>
<comment type="caution">
    <text evidence="8">The sequence shown here is derived from an EMBL/GenBank/DDBJ whole genome shotgun (WGS) entry which is preliminary data.</text>
</comment>
<reference evidence="8" key="1">
    <citation type="journal article" date="2023" name="Mol. Biol. Evol.">
        <title>Third-Generation Sequencing Reveals the Adaptive Role of the Epigenome in Three Deep-Sea Polychaetes.</title>
        <authorList>
            <person name="Perez M."/>
            <person name="Aroh O."/>
            <person name="Sun Y."/>
            <person name="Lan Y."/>
            <person name="Juniper S.K."/>
            <person name="Young C.R."/>
            <person name="Angers B."/>
            <person name="Qian P.Y."/>
        </authorList>
    </citation>
    <scope>NUCLEOTIDE SEQUENCE</scope>
    <source>
        <strain evidence="8">R07B-5</strain>
    </source>
</reference>
<evidence type="ECO:0000256" key="3">
    <source>
        <dbReference type="ARBA" id="ARBA00022980"/>
    </source>
</evidence>
<dbReference type="GO" id="GO:1990904">
    <property type="term" value="C:ribonucleoprotein complex"/>
    <property type="evidence" value="ECO:0007669"/>
    <property type="project" value="UniProtKB-KW"/>
</dbReference>
<comment type="similarity">
    <text evidence="2">Belongs to the universal ribosomal protein uL4 family.</text>
</comment>
<dbReference type="InterPro" id="IPR002136">
    <property type="entry name" value="Ribosomal_uL4"/>
</dbReference>
<dbReference type="AlphaFoldDB" id="A0AAD9NSC4"/>
<evidence type="ECO:0000313" key="8">
    <source>
        <dbReference type="EMBL" id="KAK2180625.1"/>
    </source>
</evidence>
<comment type="subcellular location">
    <subcellularLocation>
        <location evidence="1">Mitochondrion</location>
    </subcellularLocation>
</comment>
<dbReference type="GO" id="GO:0006412">
    <property type="term" value="P:translation"/>
    <property type="evidence" value="ECO:0007669"/>
    <property type="project" value="InterPro"/>
</dbReference>
<keyword evidence="3" id="KW-0689">Ribosomal protein</keyword>
<dbReference type="Proteomes" id="UP001209878">
    <property type="component" value="Unassembled WGS sequence"/>
</dbReference>
<dbReference type="PANTHER" id="PTHR10746">
    <property type="entry name" value="50S RIBOSOMAL PROTEIN L4"/>
    <property type="match status" value="1"/>
</dbReference>
<dbReference type="GO" id="GO:0005840">
    <property type="term" value="C:ribosome"/>
    <property type="evidence" value="ECO:0007669"/>
    <property type="project" value="UniProtKB-KW"/>
</dbReference>
<evidence type="ECO:0000256" key="5">
    <source>
        <dbReference type="ARBA" id="ARBA00023274"/>
    </source>
</evidence>
<name>A0AAD9NSC4_RIDPI</name>
<dbReference type="PANTHER" id="PTHR10746:SF6">
    <property type="entry name" value="LARGE RIBOSOMAL SUBUNIT PROTEIN UL4M"/>
    <property type="match status" value="1"/>
</dbReference>
<evidence type="ECO:0000256" key="2">
    <source>
        <dbReference type="ARBA" id="ARBA00010528"/>
    </source>
</evidence>
<keyword evidence="5" id="KW-0687">Ribonucleoprotein</keyword>
<evidence type="ECO:0000256" key="6">
    <source>
        <dbReference type="ARBA" id="ARBA00040565"/>
    </source>
</evidence>
<evidence type="ECO:0000256" key="1">
    <source>
        <dbReference type="ARBA" id="ARBA00004173"/>
    </source>
</evidence>
<dbReference type="EMBL" id="JAODUO010000435">
    <property type="protein sequence ID" value="KAK2180625.1"/>
    <property type="molecule type" value="Genomic_DNA"/>
</dbReference>
<evidence type="ECO:0000313" key="9">
    <source>
        <dbReference type="Proteomes" id="UP001209878"/>
    </source>
</evidence>
<evidence type="ECO:0000256" key="7">
    <source>
        <dbReference type="ARBA" id="ARBA00082711"/>
    </source>
</evidence>
<dbReference type="Pfam" id="PF00573">
    <property type="entry name" value="Ribosomal_L4"/>
    <property type="match status" value="1"/>
</dbReference>
<keyword evidence="9" id="KW-1185">Reference proteome</keyword>
<evidence type="ECO:0000256" key="4">
    <source>
        <dbReference type="ARBA" id="ARBA00023128"/>
    </source>
</evidence>
<dbReference type="FunFam" id="3.40.1370.10:FF:000005">
    <property type="entry name" value="39S ribosomal protein L4, mitochondrial"/>
    <property type="match status" value="1"/>
</dbReference>
<dbReference type="Gene3D" id="3.40.1370.10">
    <property type="match status" value="1"/>
</dbReference>
<organism evidence="8 9">
    <name type="scientific">Ridgeia piscesae</name>
    <name type="common">Tubeworm</name>
    <dbReference type="NCBI Taxonomy" id="27915"/>
    <lineage>
        <taxon>Eukaryota</taxon>
        <taxon>Metazoa</taxon>
        <taxon>Spiralia</taxon>
        <taxon>Lophotrochozoa</taxon>
        <taxon>Annelida</taxon>
        <taxon>Polychaeta</taxon>
        <taxon>Sedentaria</taxon>
        <taxon>Canalipalpata</taxon>
        <taxon>Sabellida</taxon>
        <taxon>Siboglinidae</taxon>
        <taxon>Ridgeia</taxon>
    </lineage>
</organism>
<dbReference type="GO" id="GO:0003735">
    <property type="term" value="F:structural constituent of ribosome"/>
    <property type="evidence" value="ECO:0007669"/>
    <property type="project" value="InterPro"/>
</dbReference>
<dbReference type="NCBIfam" id="TIGR03953">
    <property type="entry name" value="rplD_bact"/>
    <property type="match status" value="1"/>
</dbReference>
<protein>
    <recommendedName>
        <fullName evidence="6">Large ribosomal subunit protein uL4m</fullName>
    </recommendedName>
    <alternativeName>
        <fullName evidence="7">39S ribosomal protein L4, mitochondrial</fullName>
    </alternativeName>
</protein>
<dbReference type="InterPro" id="IPR013005">
    <property type="entry name" value="Ribosomal_uL4-like"/>
</dbReference>
<sequence length="313" mass="35610">MIPGSIINVCVRHLPLLRSSCVVFRTAQCSIMTSAVRLQQTPDGMIPEMPIAAVDTEMPAVVRPPLPLMTSRTIAFPPPNTPPKQAWLESLATIDDEKLGLIDLHPDIFATFPRIDLLFWNTFWQKIYKHIDYSFVFNRMELRGGGHKPWAQKGTGRARHGSIRSPLWIRGGKTFGPRGPKSYFYMLSKMDRANGLRSALSIKYAQDNLHIVDSLDLPTDEPDYLRELVESRGWGLSCLFVDDTDIVPRNIALATDRIKPYNVMPVYGLNVYSLLKHETLVLTLPALEKIEEKLLLQMHKADHREKKFSRFST</sequence>
<accession>A0AAD9NSC4</accession>
<dbReference type="GO" id="GO:0005743">
    <property type="term" value="C:mitochondrial inner membrane"/>
    <property type="evidence" value="ECO:0007669"/>
    <property type="project" value="UniProtKB-ARBA"/>
</dbReference>
<keyword evidence="4" id="KW-0496">Mitochondrion</keyword>
<proteinExistence type="inferred from homology"/>
<dbReference type="InterPro" id="IPR023574">
    <property type="entry name" value="Ribosomal_uL4_dom_sf"/>
</dbReference>